<dbReference type="InterPro" id="IPR027746">
    <property type="entry name" value="TTL"/>
</dbReference>
<gene>
    <name evidence="1" type="ORF">NP233_g6410</name>
</gene>
<accession>A0AAD5YVJ9</accession>
<dbReference type="PROSITE" id="PS51221">
    <property type="entry name" value="TTL"/>
    <property type="match status" value="1"/>
</dbReference>
<dbReference type="PANTHER" id="PTHR47551:SF1">
    <property type="entry name" value="TUBULIN--TYROSINE LIGASE PBY1-RELATED"/>
    <property type="match status" value="1"/>
</dbReference>
<dbReference type="InterPro" id="IPR004344">
    <property type="entry name" value="TTL/TTLL_fam"/>
</dbReference>
<evidence type="ECO:0000313" key="2">
    <source>
        <dbReference type="Proteomes" id="UP001213000"/>
    </source>
</evidence>
<dbReference type="PANTHER" id="PTHR47551">
    <property type="entry name" value="TUBULIN--TYROSINE LIGASE PBY1-RELATED"/>
    <property type="match status" value="1"/>
</dbReference>
<sequence>MRTSAFVSWPSAPLTRRLVLDALAKSQEQIDFVDTLGNCEYDRLIQWSTYDEIDHDLTNTHRGSVLASNYTFRKALIRKHYLSHSIHVYLTKFPRSILQMASPLTYDVDMTFADELDEKWADELYDLGQFLEDDPQRWWILKPFVSFVHLYSAHINEISASGMADRGMGIRLFNTKEALQQIFEEFELSDSEDGDYEDETSGVSKTAVITSRLRHFVIQEYILSPLLFDPNETPLDGKQVSPQPKLQGHKVSFAMFHLRAYCVASGALQLYLYDHILALFCSVPYRRPNSLASDGEEPYTMGLEAHLTNTSLQMARGEEGVRLFDELVGCQILGEDGEALGLFTGDSRKNIIHQMTEVLSETFRAALQTPVHFQPLENAFELYGVDFLVEHTPSTASFQVKILEINAEPAIELTGPRLTWILEGLFDSIANVCVEPFIKRKHVSEIHGIWGVQEVLYDLIWGTLSINIAVYNAKTLATGPMTFYCDTAE</sequence>
<dbReference type="EMBL" id="JANIEX010000418">
    <property type="protein sequence ID" value="KAJ3567362.1"/>
    <property type="molecule type" value="Genomic_DNA"/>
</dbReference>
<dbReference type="AlphaFoldDB" id="A0AAD5YVJ9"/>
<protein>
    <recommendedName>
        <fullName evidence="3">Tubulin-tyrosine ligase</fullName>
    </recommendedName>
</protein>
<dbReference type="GO" id="GO:0000932">
    <property type="term" value="C:P-body"/>
    <property type="evidence" value="ECO:0007669"/>
    <property type="project" value="TreeGrafter"/>
</dbReference>
<organism evidence="1 2">
    <name type="scientific">Leucocoprinus birnbaumii</name>
    <dbReference type="NCBI Taxonomy" id="56174"/>
    <lineage>
        <taxon>Eukaryota</taxon>
        <taxon>Fungi</taxon>
        <taxon>Dikarya</taxon>
        <taxon>Basidiomycota</taxon>
        <taxon>Agaricomycotina</taxon>
        <taxon>Agaricomycetes</taxon>
        <taxon>Agaricomycetidae</taxon>
        <taxon>Agaricales</taxon>
        <taxon>Agaricineae</taxon>
        <taxon>Agaricaceae</taxon>
        <taxon>Leucocoprinus</taxon>
    </lineage>
</organism>
<proteinExistence type="predicted"/>
<reference evidence="1" key="1">
    <citation type="submission" date="2022-07" db="EMBL/GenBank/DDBJ databases">
        <title>Genome Sequence of Leucocoprinus birnbaumii.</title>
        <authorList>
            <person name="Buettner E."/>
        </authorList>
    </citation>
    <scope>NUCLEOTIDE SEQUENCE</scope>
    <source>
        <strain evidence="1">VT141</strain>
    </source>
</reference>
<dbReference type="Gene3D" id="3.30.470.20">
    <property type="entry name" value="ATP-grasp fold, B domain"/>
    <property type="match status" value="1"/>
</dbReference>
<dbReference type="Proteomes" id="UP001213000">
    <property type="component" value="Unassembled WGS sequence"/>
</dbReference>
<name>A0AAD5YVJ9_9AGAR</name>
<evidence type="ECO:0000313" key="1">
    <source>
        <dbReference type="EMBL" id="KAJ3567362.1"/>
    </source>
</evidence>
<evidence type="ECO:0008006" key="3">
    <source>
        <dbReference type="Google" id="ProtNLM"/>
    </source>
</evidence>
<keyword evidence="2" id="KW-1185">Reference proteome</keyword>
<comment type="caution">
    <text evidence="1">The sequence shown here is derived from an EMBL/GenBank/DDBJ whole genome shotgun (WGS) entry which is preliminary data.</text>
</comment>
<dbReference type="Pfam" id="PF03133">
    <property type="entry name" value="TTL"/>
    <property type="match status" value="1"/>
</dbReference>